<dbReference type="EMBL" id="CAEZXB010000027">
    <property type="protein sequence ID" value="CAB4682198.1"/>
    <property type="molecule type" value="Genomic_DNA"/>
</dbReference>
<dbReference type="PANTHER" id="PTHR36174">
    <property type="entry name" value="LIPID II:GLYCINE GLYCYLTRANSFERASE"/>
    <property type="match status" value="1"/>
</dbReference>
<evidence type="ECO:0000256" key="1">
    <source>
        <dbReference type="ARBA" id="ARBA00009943"/>
    </source>
</evidence>
<reference evidence="7" key="1">
    <citation type="submission" date="2020-05" db="EMBL/GenBank/DDBJ databases">
        <authorList>
            <person name="Chiriac C."/>
            <person name="Salcher M."/>
            <person name="Ghai R."/>
            <person name="Kavagutti S V."/>
        </authorList>
    </citation>
    <scope>NUCLEOTIDE SEQUENCE</scope>
</reference>
<comment type="similarity">
    <text evidence="1">Belongs to the FemABX family.</text>
</comment>
<name>A0A6J6NAT7_9ZZZZ</name>
<sequence length="368" mass="41523">MRVERITREAHSQFILEQSSASFLQLPEWGDVKREWRAESLGIYSESDLIGVALILYRAIPKIGRSFAYIPEGPVLSPNISLDHALLTALQIYAKSAGAFLLRIGTPLPVREWSTEKIKDALASTEATSLNSIEPDRVDQGALKAISELQRAGWRNINTSDGFGEGQPNFLFQLTLVNNDRESLLAGFNQLWRRNIKKAEKEGVEVRRGTRAELDLFHLAYLETAKRDGFIPRPLHYFERMWDALNASREHLYLFLAQWQGEIIASSIAIQVGDHYWYSYGASTAFGREARGSNAVQWAMMSDALDRSCAIYDLRGITPTLDPNDPHVGLIQFKVGTGGYAREVIGEWEVVISPLLAKAFHLYLRLRK</sequence>
<evidence type="ECO:0000256" key="6">
    <source>
        <dbReference type="ARBA" id="ARBA00023316"/>
    </source>
</evidence>
<keyword evidence="5" id="KW-0012">Acyltransferase</keyword>
<dbReference type="GO" id="GO:0008360">
    <property type="term" value="P:regulation of cell shape"/>
    <property type="evidence" value="ECO:0007669"/>
    <property type="project" value="UniProtKB-KW"/>
</dbReference>
<dbReference type="SUPFAM" id="SSF55729">
    <property type="entry name" value="Acyl-CoA N-acyltransferases (Nat)"/>
    <property type="match status" value="2"/>
</dbReference>
<dbReference type="PANTHER" id="PTHR36174:SF1">
    <property type="entry name" value="LIPID II:GLYCINE GLYCYLTRANSFERASE"/>
    <property type="match status" value="1"/>
</dbReference>
<evidence type="ECO:0000313" key="7">
    <source>
        <dbReference type="EMBL" id="CAB4682198.1"/>
    </source>
</evidence>
<dbReference type="Gene3D" id="3.40.630.30">
    <property type="match status" value="2"/>
</dbReference>
<keyword evidence="2" id="KW-0808">Transferase</keyword>
<protein>
    <submittedName>
        <fullName evidence="7">Unannotated protein</fullName>
    </submittedName>
</protein>
<dbReference type="AlphaFoldDB" id="A0A6J6NAT7"/>
<dbReference type="PROSITE" id="PS51191">
    <property type="entry name" value="FEMABX"/>
    <property type="match status" value="1"/>
</dbReference>
<evidence type="ECO:0000256" key="5">
    <source>
        <dbReference type="ARBA" id="ARBA00023315"/>
    </source>
</evidence>
<dbReference type="GO" id="GO:0071555">
    <property type="term" value="P:cell wall organization"/>
    <property type="evidence" value="ECO:0007669"/>
    <property type="project" value="UniProtKB-KW"/>
</dbReference>
<organism evidence="7">
    <name type="scientific">freshwater metagenome</name>
    <dbReference type="NCBI Taxonomy" id="449393"/>
    <lineage>
        <taxon>unclassified sequences</taxon>
        <taxon>metagenomes</taxon>
        <taxon>ecological metagenomes</taxon>
    </lineage>
</organism>
<evidence type="ECO:0000256" key="4">
    <source>
        <dbReference type="ARBA" id="ARBA00022984"/>
    </source>
</evidence>
<evidence type="ECO:0000256" key="2">
    <source>
        <dbReference type="ARBA" id="ARBA00022679"/>
    </source>
</evidence>
<keyword evidence="6" id="KW-0961">Cell wall biogenesis/degradation</keyword>
<dbReference type="InterPro" id="IPR003447">
    <property type="entry name" value="FEMABX"/>
</dbReference>
<dbReference type="InterPro" id="IPR016181">
    <property type="entry name" value="Acyl_CoA_acyltransferase"/>
</dbReference>
<accession>A0A6J6NAT7</accession>
<keyword evidence="4" id="KW-0573">Peptidoglycan synthesis</keyword>
<dbReference type="Pfam" id="PF02388">
    <property type="entry name" value="FemAB"/>
    <property type="match status" value="2"/>
</dbReference>
<keyword evidence="3" id="KW-0133">Cell shape</keyword>
<gene>
    <name evidence="7" type="ORF">UFOPK2342_01250</name>
</gene>
<proteinExistence type="inferred from homology"/>
<evidence type="ECO:0000256" key="3">
    <source>
        <dbReference type="ARBA" id="ARBA00022960"/>
    </source>
</evidence>
<dbReference type="InterPro" id="IPR050644">
    <property type="entry name" value="PG_Glycine_Bridge_Synth"/>
</dbReference>
<dbReference type="GO" id="GO:0016755">
    <property type="term" value="F:aminoacyltransferase activity"/>
    <property type="evidence" value="ECO:0007669"/>
    <property type="project" value="InterPro"/>
</dbReference>
<dbReference type="GO" id="GO:0009252">
    <property type="term" value="P:peptidoglycan biosynthetic process"/>
    <property type="evidence" value="ECO:0007669"/>
    <property type="project" value="UniProtKB-KW"/>
</dbReference>